<evidence type="ECO:0000256" key="1">
    <source>
        <dbReference type="SAM" id="Phobius"/>
    </source>
</evidence>
<protein>
    <recommendedName>
        <fullName evidence="4">Phenylacetate--CoA ligase</fullName>
    </recommendedName>
</protein>
<dbReference type="EMBL" id="PFAK01000044">
    <property type="protein sequence ID" value="PIR96157.1"/>
    <property type="molecule type" value="Genomic_DNA"/>
</dbReference>
<dbReference type="Proteomes" id="UP000230922">
    <property type="component" value="Unassembled WGS sequence"/>
</dbReference>
<dbReference type="Gene3D" id="3.40.50.12780">
    <property type="entry name" value="N-terminal domain of ligase-like"/>
    <property type="match status" value="1"/>
</dbReference>
<reference evidence="3" key="1">
    <citation type="submission" date="2017-09" db="EMBL/GenBank/DDBJ databases">
        <title>Depth-based differentiation of microbial function through sediment-hosted aquifers and enrichment of novel symbionts in the deep terrestrial subsurface.</title>
        <authorList>
            <person name="Probst A.J."/>
            <person name="Ladd B."/>
            <person name="Jarett J.K."/>
            <person name="Geller-Mcgrath D.E."/>
            <person name="Sieber C.M.K."/>
            <person name="Emerson J.B."/>
            <person name="Anantharaman K."/>
            <person name="Thomas B.C."/>
            <person name="Malmstrom R."/>
            <person name="Stieglmeier M."/>
            <person name="Klingl A."/>
            <person name="Woyke T."/>
            <person name="Ryan C.M."/>
            <person name="Banfield J.F."/>
        </authorList>
    </citation>
    <scope>NUCLEOTIDE SEQUENCE [LARGE SCALE GENOMIC DNA]</scope>
</reference>
<keyword evidence="1" id="KW-0812">Transmembrane</keyword>
<organism evidence="2 3">
    <name type="scientific">Candidatus Doudnabacteria bacterium CG10_big_fil_rev_8_21_14_0_10_42_18</name>
    <dbReference type="NCBI Taxonomy" id="1974552"/>
    <lineage>
        <taxon>Bacteria</taxon>
        <taxon>Candidatus Doudnaibacteriota</taxon>
    </lineage>
</organism>
<dbReference type="PANTHER" id="PTHR43845">
    <property type="entry name" value="BLR5969 PROTEIN"/>
    <property type="match status" value="1"/>
</dbReference>
<sequence>MNNYSFPAGWAKISIKKWEQNLRNKPESYWTTRGQLRALGLFKKMAVEVPAYKHFLRKHKINPDKIKNINDFKEVPPTDKNNYLRQYSLKDVCWEDDTKTGQWIFSATSGTTGEPFYFPRSQAQDRQYALLAELYLRTNFQIHKRSTLYINGFAMGIWIGGLFTYQAIRHVAESGKYRLSIISPGLNKTQIIEAVKKLGPHFDQIIIGGYPPFTKDVIDEGILAGLNWKRYDLGFIFSAESFSEKFRDYIIKKTGLKNKYLGTLNHYGTVDQGTLAYETPISILIRRLALKNKNLMEPIFGQTNRLPTLGQYLPEMFYFEASKGQLFCSAFSGIPLARYDLKDRGGLIPFSQTKNIFKQAKVNLNETAKKYGIYKTLWNLPFVYVYERTDLALSWYGANIYPEHIKEAHQHPQINKHLTGKFSMELTYDQKHNPLLNIHCELQKNRKPTKKLLDKLSQLILYTLLEKNSEFKNNYLTLPHKNTPRIKLWGHETKPHFGGNGKQKWAIKNS</sequence>
<evidence type="ECO:0008006" key="4">
    <source>
        <dbReference type="Google" id="ProtNLM"/>
    </source>
</evidence>
<keyword evidence="1" id="KW-0472">Membrane</keyword>
<proteinExistence type="predicted"/>
<feature type="transmembrane region" description="Helical" evidence="1">
    <location>
        <begin position="148"/>
        <end position="168"/>
    </location>
</feature>
<dbReference type="AlphaFoldDB" id="A0A2H0VAM0"/>
<accession>A0A2H0VAM0</accession>
<keyword evidence="1" id="KW-1133">Transmembrane helix</keyword>
<gene>
    <name evidence="2" type="ORF">COT92_02475</name>
</gene>
<dbReference type="InterPro" id="IPR042099">
    <property type="entry name" value="ANL_N_sf"/>
</dbReference>
<name>A0A2H0VAM0_9BACT</name>
<evidence type="ECO:0000313" key="3">
    <source>
        <dbReference type="Proteomes" id="UP000230922"/>
    </source>
</evidence>
<comment type="caution">
    <text evidence="2">The sequence shown here is derived from an EMBL/GenBank/DDBJ whole genome shotgun (WGS) entry which is preliminary data.</text>
</comment>
<evidence type="ECO:0000313" key="2">
    <source>
        <dbReference type="EMBL" id="PIR96157.1"/>
    </source>
</evidence>
<dbReference type="PANTHER" id="PTHR43845:SF1">
    <property type="entry name" value="BLR5969 PROTEIN"/>
    <property type="match status" value="1"/>
</dbReference>